<keyword evidence="1" id="KW-0805">Transcription regulation</keyword>
<evidence type="ECO:0000256" key="1">
    <source>
        <dbReference type="ARBA" id="ARBA00023015"/>
    </source>
</evidence>
<feature type="domain" description="HTH tetR-type" evidence="5">
    <location>
        <begin position="5"/>
        <end position="65"/>
    </location>
</feature>
<reference evidence="6" key="1">
    <citation type="journal article" date="2014" name="Int. J. Syst. Evol. Microbiol.">
        <title>Complete genome sequence of Corynebacterium casei LMG S-19264T (=DSM 44701T), isolated from a smear-ripened cheese.</title>
        <authorList>
            <consortium name="US DOE Joint Genome Institute (JGI-PGF)"/>
            <person name="Walter F."/>
            <person name="Albersmeier A."/>
            <person name="Kalinowski J."/>
            <person name="Ruckert C."/>
        </authorList>
    </citation>
    <scope>NUCLEOTIDE SEQUENCE</scope>
    <source>
        <strain evidence="6">NBRC 112290</strain>
    </source>
</reference>
<feature type="DNA-binding region" description="H-T-H motif" evidence="4">
    <location>
        <begin position="28"/>
        <end position="47"/>
    </location>
</feature>
<dbReference type="InterPro" id="IPR036271">
    <property type="entry name" value="Tet_transcr_reg_TetR-rel_C_sf"/>
</dbReference>
<dbReference type="PROSITE" id="PS50977">
    <property type="entry name" value="HTH_TETR_2"/>
    <property type="match status" value="1"/>
</dbReference>
<sequence>MTRAGVTPDLIERTAADLADREGYDAVTVAALARLLGVQPASLYSHVGGREELHARLHRRALTTLADGIATALAGRSGRAALAGLARSHADLASEHPGLWEALQRPATAATVASDGAARVASLVLASLHAYALDPAEQVHAARLLGAVVNGMVSLEGAGALSHRAPSTAESWERALDALDRALRTWPTTG</sequence>
<protein>
    <submittedName>
        <fullName evidence="6">Transcriptional regulator</fullName>
    </submittedName>
</protein>
<dbReference type="Gene3D" id="1.10.10.60">
    <property type="entry name" value="Homeodomain-like"/>
    <property type="match status" value="1"/>
</dbReference>
<dbReference type="InterPro" id="IPR025996">
    <property type="entry name" value="MT1864/Rv1816-like_C"/>
</dbReference>
<dbReference type="InterPro" id="IPR050109">
    <property type="entry name" value="HTH-type_TetR-like_transc_reg"/>
</dbReference>
<dbReference type="PANTHER" id="PTHR30055:SF239">
    <property type="entry name" value="TRANSCRIPTIONAL REGULATORY PROTEIN"/>
    <property type="match status" value="1"/>
</dbReference>
<dbReference type="Pfam" id="PF00440">
    <property type="entry name" value="TetR_N"/>
    <property type="match status" value="1"/>
</dbReference>
<evidence type="ECO:0000313" key="6">
    <source>
        <dbReference type="EMBL" id="GMA31204.1"/>
    </source>
</evidence>
<dbReference type="InterPro" id="IPR009057">
    <property type="entry name" value="Homeodomain-like_sf"/>
</dbReference>
<keyword evidence="2 4" id="KW-0238">DNA-binding</keyword>
<dbReference type="PANTHER" id="PTHR30055">
    <property type="entry name" value="HTH-TYPE TRANSCRIPTIONAL REGULATOR RUTR"/>
    <property type="match status" value="1"/>
</dbReference>
<dbReference type="SUPFAM" id="SSF46689">
    <property type="entry name" value="Homeodomain-like"/>
    <property type="match status" value="1"/>
</dbReference>
<name>A0AA37UP28_9MICO</name>
<keyword evidence="7" id="KW-1185">Reference proteome</keyword>
<evidence type="ECO:0000256" key="2">
    <source>
        <dbReference type="ARBA" id="ARBA00023125"/>
    </source>
</evidence>
<reference evidence="6" key="2">
    <citation type="submission" date="2023-02" db="EMBL/GenBank/DDBJ databases">
        <authorList>
            <person name="Sun Q."/>
            <person name="Mori K."/>
        </authorList>
    </citation>
    <scope>NUCLEOTIDE SEQUENCE</scope>
    <source>
        <strain evidence="6">NBRC 112290</strain>
    </source>
</reference>
<dbReference type="GO" id="GO:0003700">
    <property type="term" value="F:DNA-binding transcription factor activity"/>
    <property type="evidence" value="ECO:0007669"/>
    <property type="project" value="TreeGrafter"/>
</dbReference>
<dbReference type="InterPro" id="IPR001647">
    <property type="entry name" value="HTH_TetR"/>
</dbReference>
<dbReference type="AlphaFoldDB" id="A0AA37UP28"/>
<comment type="caution">
    <text evidence="6">The sequence shown here is derived from an EMBL/GenBank/DDBJ whole genome shotgun (WGS) entry which is preliminary data.</text>
</comment>
<evidence type="ECO:0000313" key="7">
    <source>
        <dbReference type="Proteomes" id="UP001157161"/>
    </source>
</evidence>
<dbReference type="GO" id="GO:0000976">
    <property type="term" value="F:transcription cis-regulatory region binding"/>
    <property type="evidence" value="ECO:0007669"/>
    <property type="project" value="TreeGrafter"/>
</dbReference>
<dbReference type="Gene3D" id="1.10.357.10">
    <property type="entry name" value="Tetracycline Repressor, domain 2"/>
    <property type="match status" value="1"/>
</dbReference>
<dbReference type="Proteomes" id="UP001157161">
    <property type="component" value="Unassembled WGS sequence"/>
</dbReference>
<evidence type="ECO:0000259" key="5">
    <source>
        <dbReference type="PROSITE" id="PS50977"/>
    </source>
</evidence>
<keyword evidence="3" id="KW-0804">Transcription</keyword>
<evidence type="ECO:0000256" key="3">
    <source>
        <dbReference type="ARBA" id="ARBA00023163"/>
    </source>
</evidence>
<dbReference type="Pfam" id="PF13305">
    <property type="entry name" value="TetR_C_33"/>
    <property type="match status" value="1"/>
</dbReference>
<accession>A0AA37UP28</accession>
<evidence type="ECO:0000256" key="4">
    <source>
        <dbReference type="PROSITE-ProRule" id="PRU00335"/>
    </source>
</evidence>
<organism evidence="6 7">
    <name type="scientific">Litorihabitans aurantiacus</name>
    <dbReference type="NCBI Taxonomy" id="1930061"/>
    <lineage>
        <taxon>Bacteria</taxon>
        <taxon>Bacillati</taxon>
        <taxon>Actinomycetota</taxon>
        <taxon>Actinomycetes</taxon>
        <taxon>Micrococcales</taxon>
        <taxon>Beutenbergiaceae</taxon>
        <taxon>Litorihabitans</taxon>
    </lineage>
</organism>
<dbReference type="EMBL" id="BSUM01000001">
    <property type="protein sequence ID" value="GMA31204.1"/>
    <property type="molecule type" value="Genomic_DNA"/>
</dbReference>
<dbReference type="SUPFAM" id="SSF48498">
    <property type="entry name" value="Tetracyclin repressor-like, C-terminal domain"/>
    <property type="match status" value="1"/>
</dbReference>
<dbReference type="RefSeq" id="WP_284250058.1">
    <property type="nucleotide sequence ID" value="NZ_BSUM01000001.1"/>
</dbReference>
<gene>
    <name evidence="6" type="ORF">GCM10025875_11960</name>
</gene>
<proteinExistence type="predicted"/>